<dbReference type="Proteomes" id="UP000247498">
    <property type="component" value="Unassembled WGS sequence"/>
</dbReference>
<dbReference type="EMBL" id="BDRX01000028">
    <property type="protein sequence ID" value="GBF92008.1"/>
    <property type="molecule type" value="Genomic_DNA"/>
</dbReference>
<dbReference type="AlphaFoldDB" id="A0A2V0NWJ0"/>
<name>A0A2V0NWJ0_9CHLO</name>
<proteinExistence type="predicted"/>
<dbReference type="OrthoDB" id="538708at2759"/>
<accession>A0A2V0NWJ0</accession>
<dbReference type="InParanoid" id="A0A2V0NWJ0"/>
<organism evidence="1 2">
    <name type="scientific">Raphidocelis subcapitata</name>
    <dbReference type="NCBI Taxonomy" id="307507"/>
    <lineage>
        <taxon>Eukaryota</taxon>
        <taxon>Viridiplantae</taxon>
        <taxon>Chlorophyta</taxon>
        <taxon>core chlorophytes</taxon>
        <taxon>Chlorophyceae</taxon>
        <taxon>CS clade</taxon>
        <taxon>Sphaeropleales</taxon>
        <taxon>Selenastraceae</taxon>
        <taxon>Raphidocelis</taxon>
    </lineage>
</organism>
<reference evidence="1 2" key="1">
    <citation type="journal article" date="2018" name="Sci. Rep.">
        <title>Raphidocelis subcapitata (=Pseudokirchneriella subcapitata) provides an insight into genome evolution and environmental adaptations in the Sphaeropleales.</title>
        <authorList>
            <person name="Suzuki S."/>
            <person name="Yamaguchi H."/>
            <person name="Nakajima N."/>
            <person name="Kawachi M."/>
        </authorList>
    </citation>
    <scope>NUCLEOTIDE SEQUENCE [LARGE SCALE GENOMIC DNA]</scope>
    <source>
        <strain evidence="1 2">NIES-35</strain>
    </source>
</reference>
<dbReference type="PROSITE" id="PS51257">
    <property type="entry name" value="PROKAR_LIPOPROTEIN"/>
    <property type="match status" value="1"/>
</dbReference>
<sequence>MSNWADRLEALRSEGVITGFALLTAAGACEPVTGPFTDPEGTAPLRPEARQLAAPFFTAGPPPGSYDFCGARLIVVQQTPGSFCAVSRRRELGIAARHLPCGVLLASFAWPTPAQRAAAELDRCCAALAGA</sequence>
<keyword evidence="2" id="KW-1185">Reference proteome</keyword>
<gene>
    <name evidence="1" type="ORF">Rsub_04732</name>
</gene>
<protein>
    <recommendedName>
        <fullName evidence="3">Profilin</fullName>
    </recommendedName>
</protein>
<evidence type="ECO:0000313" key="2">
    <source>
        <dbReference type="Proteomes" id="UP000247498"/>
    </source>
</evidence>
<comment type="caution">
    <text evidence="1">The sequence shown here is derived from an EMBL/GenBank/DDBJ whole genome shotgun (WGS) entry which is preliminary data.</text>
</comment>
<evidence type="ECO:0000313" key="1">
    <source>
        <dbReference type="EMBL" id="GBF92008.1"/>
    </source>
</evidence>
<evidence type="ECO:0008006" key="3">
    <source>
        <dbReference type="Google" id="ProtNLM"/>
    </source>
</evidence>